<comment type="caution">
    <text evidence="2">The sequence shown here is derived from an EMBL/GenBank/DDBJ whole genome shotgun (WGS) entry which is preliminary data.</text>
</comment>
<feature type="transmembrane region" description="Helical" evidence="1">
    <location>
        <begin position="153"/>
        <end position="174"/>
    </location>
</feature>
<dbReference type="EMBL" id="JBHSAX010000003">
    <property type="protein sequence ID" value="MFC3960787.1"/>
    <property type="molecule type" value="Genomic_DNA"/>
</dbReference>
<organism evidence="2 3">
    <name type="scientific">Nocardia jiangsuensis</name>
    <dbReference type="NCBI Taxonomy" id="1691563"/>
    <lineage>
        <taxon>Bacteria</taxon>
        <taxon>Bacillati</taxon>
        <taxon>Actinomycetota</taxon>
        <taxon>Actinomycetes</taxon>
        <taxon>Mycobacteriales</taxon>
        <taxon>Nocardiaceae</taxon>
        <taxon>Nocardia</taxon>
    </lineage>
</organism>
<name>A0ABV8DMQ1_9NOCA</name>
<keyword evidence="3" id="KW-1185">Reference proteome</keyword>
<protein>
    <recommendedName>
        <fullName evidence="4">Integral membrane protein</fullName>
    </recommendedName>
</protein>
<dbReference type="RefSeq" id="WP_378610559.1">
    <property type="nucleotide sequence ID" value="NZ_JBHSAX010000003.1"/>
</dbReference>
<feature type="transmembrane region" description="Helical" evidence="1">
    <location>
        <begin position="27"/>
        <end position="46"/>
    </location>
</feature>
<keyword evidence="1" id="KW-0812">Transmembrane</keyword>
<keyword evidence="1" id="KW-0472">Membrane</keyword>
<sequence>MSRPALLHRPLFAGGLPLDRHRAAARISAYVYGNVLILAALIPIPVSPGHVGILIVVGAALSTFVAHAFAESIGQSIRENRTLTSVDRRGELRDSLPILTAALLPCAILACAWLGWLEPRTAQVLAEVTVLVRIGGTAFVVRRLQGRKPHRSTLIQALLVTAAATAVVVVKVFLTH</sequence>
<evidence type="ECO:0000256" key="1">
    <source>
        <dbReference type="SAM" id="Phobius"/>
    </source>
</evidence>
<accession>A0ABV8DMQ1</accession>
<proteinExistence type="predicted"/>
<evidence type="ECO:0008006" key="4">
    <source>
        <dbReference type="Google" id="ProtNLM"/>
    </source>
</evidence>
<feature type="transmembrane region" description="Helical" evidence="1">
    <location>
        <begin position="95"/>
        <end position="116"/>
    </location>
</feature>
<dbReference type="Proteomes" id="UP001595696">
    <property type="component" value="Unassembled WGS sequence"/>
</dbReference>
<feature type="transmembrane region" description="Helical" evidence="1">
    <location>
        <begin position="52"/>
        <end position="74"/>
    </location>
</feature>
<evidence type="ECO:0000313" key="3">
    <source>
        <dbReference type="Proteomes" id="UP001595696"/>
    </source>
</evidence>
<gene>
    <name evidence="2" type="ORF">ACFO0B_02150</name>
</gene>
<evidence type="ECO:0000313" key="2">
    <source>
        <dbReference type="EMBL" id="MFC3960787.1"/>
    </source>
</evidence>
<keyword evidence="1" id="KW-1133">Transmembrane helix</keyword>
<reference evidence="3" key="1">
    <citation type="journal article" date="2019" name="Int. J. Syst. Evol. Microbiol.">
        <title>The Global Catalogue of Microorganisms (GCM) 10K type strain sequencing project: providing services to taxonomists for standard genome sequencing and annotation.</title>
        <authorList>
            <consortium name="The Broad Institute Genomics Platform"/>
            <consortium name="The Broad Institute Genome Sequencing Center for Infectious Disease"/>
            <person name="Wu L."/>
            <person name="Ma J."/>
        </authorList>
    </citation>
    <scope>NUCLEOTIDE SEQUENCE [LARGE SCALE GENOMIC DNA]</scope>
    <source>
        <strain evidence="3">CGMCC 4.7330</strain>
    </source>
</reference>